<evidence type="ECO:0000313" key="2">
    <source>
        <dbReference type="Proteomes" id="UP000324222"/>
    </source>
</evidence>
<organism evidence="1 2">
    <name type="scientific">Portunus trituberculatus</name>
    <name type="common">Swimming crab</name>
    <name type="synonym">Neptunus trituberculatus</name>
    <dbReference type="NCBI Taxonomy" id="210409"/>
    <lineage>
        <taxon>Eukaryota</taxon>
        <taxon>Metazoa</taxon>
        <taxon>Ecdysozoa</taxon>
        <taxon>Arthropoda</taxon>
        <taxon>Crustacea</taxon>
        <taxon>Multicrustacea</taxon>
        <taxon>Malacostraca</taxon>
        <taxon>Eumalacostraca</taxon>
        <taxon>Eucarida</taxon>
        <taxon>Decapoda</taxon>
        <taxon>Pleocyemata</taxon>
        <taxon>Brachyura</taxon>
        <taxon>Eubrachyura</taxon>
        <taxon>Portunoidea</taxon>
        <taxon>Portunidae</taxon>
        <taxon>Portuninae</taxon>
        <taxon>Portunus</taxon>
    </lineage>
</organism>
<proteinExistence type="predicted"/>
<evidence type="ECO:0000313" key="1">
    <source>
        <dbReference type="EMBL" id="MPC09015.1"/>
    </source>
</evidence>
<dbReference type="EMBL" id="VSRR010000052">
    <property type="protein sequence ID" value="MPC09015.1"/>
    <property type="molecule type" value="Genomic_DNA"/>
</dbReference>
<dbReference type="Proteomes" id="UP000324222">
    <property type="component" value="Unassembled WGS sequence"/>
</dbReference>
<sequence length="121" mass="13557">MNGREVVHLPRYEHKVRRFLHTFRRCGSARNALVCEKPVAGTSRARKGAWRQWNSGRGRGRREAVSIAIMAVIILLECRTGASTARRNFPGCSPRVTAWYSAYITAEVMSTAAFDYGLRAG</sequence>
<dbReference type="AlphaFoldDB" id="A0A5B7CI87"/>
<accession>A0A5B7CI87</accession>
<reference evidence="1 2" key="1">
    <citation type="submission" date="2019-05" db="EMBL/GenBank/DDBJ databases">
        <title>Another draft genome of Portunus trituberculatus and its Hox gene families provides insights of decapod evolution.</title>
        <authorList>
            <person name="Jeong J.-H."/>
            <person name="Song I."/>
            <person name="Kim S."/>
            <person name="Choi T."/>
            <person name="Kim D."/>
            <person name="Ryu S."/>
            <person name="Kim W."/>
        </authorList>
    </citation>
    <scope>NUCLEOTIDE SEQUENCE [LARGE SCALE GENOMIC DNA]</scope>
    <source>
        <tissue evidence="1">Muscle</tissue>
    </source>
</reference>
<comment type="caution">
    <text evidence="1">The sequence shown here is derived from an EMBL/GenBank/DDBJ whole genome shotgun (WGS) entry which is preliminary data.</text>
</comment>
<keyword evidence="2" id="KW-1185">Reference proteome</keyword>
<protein>
    <submittedName>
        <fullName evidence="1">Uncharacterized protein</fullName>
    </submittedName>
</protein>
<name>A0A5B7CI87_PORTR</name>
<gene>
    <name evidence="1" type="ORF">E2C01_001616</name>
</gene>